<reference evidence="1" key="1">
    <citation type="journal article" date="2015" name="Nature">
        <title>Complex archaea that bridge the gap between prokaryotes and eukaryotes.</title>
        <authorList>
            <person name="Spang A."/>
            <person name="Saw J.H."/>
            <person name="Jorgensen S.L."/>
            <person name="Zaremba-Niedzwiedzka K."/>
            <person name="Martijn J."/>
            <person name="Lind A.E."/>
            <person name="van Eijk R."/>
            <person name="Schleper C."/>
            <person name="Guy L."/>
            <person name="Ettema T.J."/>
        </authorList>
    </citation>
    <scope>NUCLEOTIDE SEQUENCE</scope>
</reference>
<evidence type="ECO:0000313" key="1">
    <source>
        <dbReference type="EMBL" id="KKL59677.1"/>
    </source>
</evidence>
<proteinExistence type="predicted"/>
<organism evidence="1">
    <name type="scientific">marine sediment metagenome</name>
    <dbReference type="NCBI Taxonomy" id="412755"/>
    <lineage>
        <taxon>unclassified sequences</taxon>
        <taxon>metagenomes</taxon>
        <taxon>ecological metagenomes</taxon>
    </lineage>
</organism>
<sequence length="31" mass="3623">PKKGYMAVMFCVGERQFWTHLTNEEFGIVFG</sequence>
<comment type="caution">
    <text evidence="1">The sequence shown here is derived from an EMBL/GenBank/DDBJ whole genome shotgun (WGS) entry which is preliminary data.</text>
</comment>
<feature type="non-terminal residue" evidence="1">
    <location>
        <position position="1"/>
    </location>
</feature>
<name>A0A0F9G8T3_9ZZZZ</name>
<protein>
    <submittedName>
        <fullName evidence="1">Uncharacterized protein</fullName>
    </submittedName>
</protein>
<dbReference type="EMBL" id="LAZR01029404">
    <property type="protein sequence ID" value="KKL59677.1"/>
    <property type="molecule type" value="Genomic_DNA"/>
</dbReference>
<dbReference type="AlphaFoldDB" id="A0A0F9G8T3"/>
<gene>
    <name evidence="1" type="ORF">LCGC14_2212880</name>
</gene>
<accession>A0A0F9G8T3</accession>